<dbReference type="EMBL" id="CP022743">
    <property type="protein sequence ID" value="ASU34072.1"/>
    <property type="molecule type" value="Genomic_DNA"/>
</dbReference>
<gene>
    <name evidence="2" type="ORF">MuYL_2182</name>
</gene>
<dbReference type="RefSeq" id="WP_094570464.1">
    <property type="nucleotide sequence ID" value="NZ_CP022743.1"/>
</dbReference>
<organism evidence="2 3">
    <name type="scientific">Mucilaginibacter xinganensis</name>
    <dbReference type="NCBI Taxonomy" id="1234841"/>
    <lineage>
        <taxon>Bacteria</taxon>
        <taxon>Pseudomonadati</taxon>
        <taxon>Bacteroidota</taxon>
        <taxon>Sphingobacteriia</taxon>
        <taxon>Sphingobacteriales</taxon>
        <taxon>Sphingobacteriaceae</taxon>
        <taxon>Mucilaginibacter</taxon>
    </lineage>
</organism>
<evidence type="ECO:0000256" key="1">
    <source>
        <dbReference type="SAM" id="Phobius"/>
    </source>
</evidence>
<feature type="transmembrane region" description="Helical" evidence="1">
    <location>
        <begin position="176"/>
        <end position="194"/>
    </location>
</feature>
<dbReference type="AlphaFoldDB" id="A0A223NW25"/>
<feature type="transmembrane region" description="Helical" evidence="1">
    <location>
        <begin position="25"/>
        <end position="47"/>
    </location>
</feature>
<evidence type="ECO:0000313" key="2">
    <source>
        <dbReference type="EMBL" id="ASU34072.1"/>
    </source>
</evidence>
<keyword evidence="1" id="KW-0812">Transmembrane</keyword>
<dbReference type="Proteomes" id="UP000215002">
    <property type="component" value="Chromosome"/>
</dbReference>
<reference evidence="2 3" key="1">
    <citation type="submission" date="2017-08" db="EMBL/GenBank/DDBJ databases">
        <title>Complete genome sequence of Mucilaginibacter sp. strain BJC16-A31.</title>
        <authorList>
            <consortium name="Henan University of Science and Technology"/>
            <person name="You X."/>
        </authorList>
    </citation>
    <scope>NUCLEOTIDE SEQUENCE [LARGE SCALE GENOMIC DNA]</scope>
    <source>
        <strain evidence="2 3">BJC16-A31</strain>
    </source>
</reference>
<evidence type="ECO:0000313" key="3">
    <source>
        <dbReference type="Proteomes" id="UP000215002"/>
    </source>
</evidence>
<feature type="transmembrane region" description="Helical" evidence="1">
    <location>
        <begin position="146"/>
        <end position="167"/>
    </location>
</feature>
<proteinExistence type="predicted"/>
<keyword evidence="3" id="KW-1185">Reference proteome</keyword>
<protein>
    <submittedName>
        <fullName evidence="2">Uncharacterized protein</fullName>
    </submittedName>
</protein>
<accession>A0A223NW25</accession>
<keyword evidence="1" id="KW-1133">Transmembrane helix</keyword>
<keyword evidence="1" id="KW-0472">Membrane</keyword>
<sequence>MNNIFNAKRFTLLFIKQLTEHYKTYLMSLTVLLGVMLVGGSFLVYLIPAPIDLSMQTLLFVAIYFLAGAIFTSIIFTDLGDRKKAIGYLTLPASHFEKFLVGWLFSYVIFSLIYTGCFYLILMLLLSLKHWPHQHTEVFNVFAEPMTILFVVFSLLHSIAMWGAVFFEKLHFIKTAFCFFISIVVLTLMNTRFIETLIKREVRPATPFSNIMFFENNRNVAVASIRQNDALVIYILIFASLILWAAAYYRLKEKQV</sequence>
<dbReference type="KEGG" id="muc:MuYL_2182"/>
<feature type="transmembrane region" description="Helical" evidence="1">
    <location>
        <begin position="59"/>
        <end position="79"/>
    </location>
</feature>
<name>A0A223NW25_9SPHI</name>
<feature type="transmembrane region" description="Helical" evidence="1">
    <location>
        <begin position="231"/>
        <end position="251"/>
    </location>
</feature>
<dbReference type="OrthoDB" id="1523880at2"/>
<feature type="transmembrane region" description="Helical" evidence="1">
    <location>
        <begin position="100"/>
        <end position="126"/>
    </location>
</feature>